<dbReference type="Pfam" id="PF09413">
    <property type="entry name" value="DUF2007"/>
    <property type="match status" value="1"/>
</dbReference>
<dbReference type="InterPro" id="IPR018551">
    <property type="entry name" value="DUF2007"/>
</dbReference>
<sequence>MVKFYDPKDRADQARVEAILRGRGIEYFLLPEPQEGIGPQQIHVAEEDLPTAEELLRRG</sequence>
<feature type="domain" description="DUF2007" evidence="1">
    <location>
        <begin position="1"/>
        <end position="58"/>
    </location>
</feature>
<reference evidence="2" key="1">
    <citation type="submission" date="2022-12" db="EMBL/GenBank/DDBJ databases">
        <title>Reference genome sequencing for broad-spectrum identification of bacterial and archaeal isolates by mass spectrometry.</title>
        <authorList>
            <person name="Sekiguchi Y."/>
            <person name="Tourlousse D.M."/>
        </authorList>
    </citation>
    <scope>NUCLEOTIDE SEQUENCE</scope>
    <source>
        <strain evidence="2">H2</strain>
    </source>
</reference>
<evidence type="ECO:0000259" key="1">
    <source>
        <dbReference type="Pfam" id="PF09413"/>
    </source>
</evidence>
<dbReference type="Proteomes" id="UP001144352">
    <property type="component" value="Unassembled WGS sequence"/>
</dbReference>
<accession>A0A9W6LDA7</accession>
<keyword evidence="3" id="KW-1185">Reference proteome</keyword>
<organism evidence="2 3">
    <name type="scientific">Geobacter hydrogenophilus</name>
    <dbReference type="NCBI Taxonomy" id="40983"/>
    <lineage>
        <taxon>Bacteria</taxon>
        <taxon>Pseudomonadati</taxon>
        <taxon>Thermodesulfobacteriota</taxon>
        <taxon>Desulfuromonadia</taxon>
        <taxon>Geobacterales</taxon>
        <taxon>Geobacteraceae</taxon>
        <taxon>Geobacter</taxon>
    </lineage>
</organism>
<evidence type="ECO:0000313" key="3">
    <source>
        <dbReference type="Proteomes" id="UP001144352"/>
    </source>
</evidence>
<comment type="caution">
    <text evidence="2">The sequence shown here is derived from an EMBL/GenBank/DDBJ whole genome shotgun (WGS) entry which is preliminary data.</text>
</comment>
<dbReference type="RefSeq" id="WP_214186359.1">
    <property type="nucleotide sequence ID" value="NZ_BSDS01000001.1"/>
</dbReference>
<name>A0A9W6LDA7_9BACT</name>
<proteinExistence type="predicted"/>
<gene>
    <name evidence="2" type="ORF">GHYDROH2_20500</name>
</gene>
<evidence type="ECO:0000313" key="2">
    <source>
        <dbReference type="EMBL" id="GLI38549.1"/>
    </source>
</evidence>
<protein>
    <recommendedName>
        <fullName evidence="1">DUF2007 domain-containing protein</fullName>
    </recommendedName>
</protein>
<dbReference type="InterPro" id="IPR011322">
    <property type="entry name" value="N-reg_PII-like_a/b"/>
</dbReference>
<dbReference type="SUPFAM" id="SSF54913">
    <property type="entry name" value="GlnB-like"/>
    <property type="match status" value="1"/>
</dbReference>
<dbReference type="EMBL" id="BSDS01000001">
    <property type="protein sequence ID" value="GLI38549.1"/>
    <property type="molecule type" value="Genomic_DNA"/>
</dbReference>
<dbReference type="AlphaFoldDB" id="A0A9W6LDA7"/>